<name>A0A0N1H599_9EURO</name>
<feature type="region of interest" description="Disordered" evidence="1">
    <location>
        <begin position="99"/>
        <end position="165"/>
    </location>
</feature>
<sequence>MGTRDALLSSLYSKRISLPKLDKADILPLSLQRRVTRSDDKEILRPRGGSYSGDTDLTHARPLPVHSLSSPEVTLQNGGEGMASSLTKMKSASEILVTGADSIQRQPSDRSTETASSGAAVASTEVFSDRSGPLSSIGEDLPVTSSHRRESDTDKQSVMPEKPLPPVIMESLPEVYTPGSWRPPENASLLGKTSSQPWVPDLDNHPELVSPDALRSGRALTAPSIRSEDSQSFARPPTISAATMKQKKWHKGIFGTSSTTVTTASAPSSVFSASGTSLLVWNELGAGYYSTNDVDAMDFARLSAFHVHIAAGGIKRFALVVKDTYQQTYRLEILEPSRQQESVRTFPLHSPPHALALSQNDSLIAAKYSRCVDIYAVESGSHVRHALPSARSRAAPGNHLVCFAPNSQSFAAATRYEPEKVITYTSPCFDPSKGAYIETANPTGFPGDNGLSSLLFSSSHASGSSSVAFLSSFTEKGAPLFLSLKPPPPGSLMSASRARAIRDPKGRIGTRVHHAALSPGGNSLVLLNQRNDMFWIDDCWAGGGGGGGEPRKVATVKRGVSVVKDVVMGMPSNDEVNMFWTEKGTKGILVTVGKGGGRGKPVTLEVVRDLGG</sequence>
<evidence type="ECO:0000313" key="3">
    <source>
        <dbReference type="Proteomes" id="UP000038010"/>
    </source>
</evidence>
<dbReference type="SUPFAM" id="SSF50969">
    <property type="entry name" value="YVTN repeat-like/Quinoprotein amine dehydrogenase"/>
    <property type="match status" value="1"/>
</dbReference>
<dbReference type="InterPro" id="IPR011044">
    <property type="entry name" value="Quino_amine_DH_bsu"/>
</dbReference>
<evidence type="ECO:0000256" key="1">
    <source>
        <dbReference type="SAM" id="MobiDB-lite"/>
    </source>
</evidence>
<proteinExistence type="predicted"/>
<accession>A0A0N1H599</accession>
<dbReference type="OrthoDB" id="5411560at2759"/>
<dbReference type="RefSeq" id="XP_017997458.1">
    <property type="nucleotide sequence ID" value="XM_018139024.1"/>
</dbReference>
<dbReference type="GeneID" id="28730904"/>
<evidence type="ECO:0000313" key="2">
    <source>
        <dbReference type="EMBL" id="KPI37495.1"/>
    </source>
</evidence>
<dbReference type="Proteomes" id="UP000038010">
    <property type="component" value="Unassembled WGS sequence"/>
</dbReference>
<protein>
    <submittedName>
        <fullName evidence="2">Uncharacterized protein</fullName>
    </submittedName>
</protein>
<feature type="compositionally biased region" description="Polar residues" evidence="1">
    <location>
        <begin position="67"/>
        <end position="77"/>
    </location>
</feature>
<reference evidence="2 3" key="1">
    <citation type="submission" date="2015-06" db="EMBL/GenBank/DDBJ databases">
        <title>Draft genome of the ant-associated black yeast Phialophora attae CBS 131958.</title>
        <authorList>
            <person name="Moreno L.F."/>
            <person name="Stielow B.J."/>
            <person name="de Hoog S."/>
            <person name="Vicente V.A."/>
            <person name="Weiss V.A."/>
            <person name="de Vries M."/>
            <person name="Cruz L.M."/>
            <person name="Souza E.M."/>
        </authorList>
    </citation>
    <scope>NUCLEOTIDE SEQUENCE [LARGE SCALE GENOMIC DNA]</scope>
    <source>
        <strain evidence="2 3">CBS 131958</strain>
    </source>
</reference>
<dbReference type="EMBL" id="LFJN01000024">
    <property type="protein sequence ID" value="KPI37495.1"/>
    <property type="molecule type" value="Genomic_DNA"/>
</dbReference>
<dbReference type="AlphaFoldDB" id="A0A0N1H599"/>
<keyword evidence="3" id="KW-1185">Reference proteome</keyword>
<feature type="region of interest" description="Disordered" evidence="1">
    <location>
        <begin position="40"/>
        <end position="84"/>
    </location>
</feature>
<dbReference type="VEuPathDB" id="FungiDB:AB675_10265"/>
<organism evidence="2 3">
    <name type="scientific">Cyphellophora attinorum</name>
    <dbReference type="NCBI Taxonomy" id="1664694"/>
    <lineage>
        <taxon>Eukaryota</taxon>
        <taxon>Fungi</taxon>
        <taxon>Dikarya</taxon>
        <taxon>Ascomycota</taxon>
        <taxon>Pezizomycotina</taxon>
        <taxon>Eurotiomycetes</taxon>
        <taxon>Chaetothyriomycetidae</taxon>
        <taxon>Chaetothyriales</taxon>
        <taxon>Cyphellophoraceae</taxon>
        <taxon>Cyphellophora</taxon>
    </lineage>
</organism>
<gene>
    <name evidence="2" type="ORF">AB675_10265</name>
</gene>
<comment type="caution">
    <text evidence="2">The sequence shown here is derived from an EMBL/GenBank/DDBJ whole genome shotgun (WGS) entry which is preliminary data.</text>
</comment>